<dbReference type="SUPFAM" id="SSF52540">
    <property type="entry name" value="P-loop containing nucleoside triphosphate hydrolases"/>
    <property type="match status" value="2"/>
</dbReference>
<name>A0A538TRH8_UNCEI</name>
<accession>A0A538TRH8</accession>
<feature type="compositionally biased region" description="Low complexity" evidence="4">
    <location>
        <begin position="28"/>
        <end position="45"/>
    </location>
</feature>
<dbReference type="EMBL" id="VBOY01000059">
    <property type="protein sequence ID" value="TMQ66229.1"/>
    <property type="molecule type" value="Genomic_DNA"/>
</dbReference>
<evidence type="ECO:0000256" key="4">
    <source>
        <dbReference type="SAM" id="MobiDB-lite"/>
    </source>
</evidence>
<dbReference type="AlphaFoldDB" id="A0A538TRH8"/>
<dbReference type="PANTHER" id="PTHR43553">
    <property type="entry name" value="HEAVY METAL TRANSPORTER"/>
    <property type="match status" value="1"/>
</dbReference>
<dbReference type="InterPro" id="IPR003439">
    <property type="entry name" value="ABC_transporter-like_ATP-bd"/>
</dbReference>
<dbReference type="InterPro" id="IPR017871">
    <property type="entry name" value="ABC_transporter-like_CS"/>
</dbReference>
<feature type="region of interest" description="Disordered" evidence="4">
    <location>
        <begin position="1"/>
        <end position="100"/>
    </location>
</feature>
<dbReference type="Proteomes" id="UP000316609">
    <property type="component" value="Unassembled WGS sequence"/>
</dbReference>
<organism evidence="6 7">
    <name type="scientific">Eiseniibacteriota bacterium</name>
    <dbReference type="NCBI Taxonomy" id="2212470"/>
    <lineage>
        <taxon>Bacteria</taxon>
        <taxon>Candidatus Eiseniibacteriota</taxon>
    </lineage>
</organism>
<dbReference type="SMART" id="SM00382">
    <property type="entry name" value="AAA"/>
    <property type="match status" value="2"/>
</dbReference>
<dbReference type="GO" id="GO:0016887">
    <property type="term" value="F:ATP hydrolysis activity"/>
    <property type="evidence" value="ECO:0007669"/>
    <property type="project" value="InterPro"/>
</dbReference>
<reference evidence="6 7" key="1">
    <citation type="journal article" date="2019" name="Nat. Microbiol.">
        <title>Mediterranean grassland soil C-N compound turnover is dependent on rainfall and depth, and is mediated by genomically divergent microorganisms.</title>
        <authorList>
            <person name="Diamond S."/>
            <person name="Andeer P.F."/>
            <person name="Li Z."/>
            <person name="Crits-Christoph A."/>
            <person name="Burstein D."/>
            <person name="Anantharaman K."/>
            <person name="Lane K.R."/>
            <person name="Thomas B.C."/>
            <person name="Pan C."/>
            <person name="Northen T.R."/>
            <person name="Banfield J.F."/>
        </authorList>
    </citation>
    <scope>NUCLEOTIDE SEQUENCE [LARGE SCALE GENOMIC DNA]</scope>
    <source>
        <strain evidence="6">WS_8</strain>
    </source>
</reference>
<dbReference type="InterPro" id="IPR003593">
    <property type="entry name" value="AAA+_ATPase"/>
</dbReference>
<dbReference type="Pfam" id="PF00005">
    <property type="entry name" value="ABC_tran"/>
    <property type="match status" value="2"/>
</dbReference>
<dbReference type="PROSITE" id="PS50893">
    <property type="entry name" value="ABC_TRANSPORTER_2"/>
    <property type="match status" value="2"/>
</dbReference>
<evidence type="ECO:0000256" key="2">
    <source>
        <dbReference type="ARBA" id="ARBA00022741"/>
    </source>
</evidence>
<dbReference type="InterPro" id="IPR050095">
    <property type="entry name" value="ECF_ABC_transporter_ATP-bd"/>
</dbReference>
<feature type="domain" description="ABC transporter" evidence="5">
    <location>
        <begin position="109"/>
        <end position="342"/>
    </location>
</feature>
<protein>
    <submittedName>
        <fullName evidence="6">ABC transporter ATP-binding protein</fullName>
    </submittedName>
</protein>
<dbReference type="GO" id="GO:0005524">
    <property type="term" value="F:ATP binding"/>
    <property type="evidence" value="ECO:0007669"/>
    <property type="project" value="UniProtKB-KW"/>
</dbReference>
<dbReference type="GO" id="GO:0042626">
    <property type="term" value="F:ATPase-coupled transmembrane transporter activity"/>
    <property type="evidence" value="ECO:0007669"/>
    <property type="project" value="TreeGrafter"/>
</dbReference>
<dbReference type="PROSITE" id="PS00211">
    <property type="entry name" value="ABC_TRANSPORTER_1"/>
    <property type="match status" value="2"/>
</dbReference>
<dbReference type="InterPro" id="IPR015856">
    <property type="entry name" value="ABC_transpr_CbiO/EcfA_su"/>
</dbReference>
<keyword evidence="2" id="KW-0547">Nucleotide-binding</keyword>
<dbReference type="Gene3D" id="3.40.50.300">
    <property type="entry name" value="P-loop containing nucleotide triphosphate hydrolases"/>
    <property type="match status" value="2"/>
</dbReference>
<evidence type="ECO:0000256" key="1">
    <source>
        <dbReference type="ARBA" id="ARBA00022448"/>
    </source>
</evidence>
<keyword evidence="3 6" id="KW-0067">ATP-binding</keyword>
<dbReference type="CDD" id="cd03225">
    <property type="entry name" value="ABC_cobalt_CbiO_domain1"/>
    <property type="match status" value="1"/>
</dbReference>
<keyword evidence="1" id="KW-0813">Transport</keyword>
<evidence type="ECO:0000313" key="7">
    <source>
        <dbReference type="Proteomes" id="UP000316609"/>
    </source>
</evidence>
<evidence type="ECO:0000313" key="6">
    <source>
        <dbReference type="EMBL" id="TMQ66229.1"/>
    </source>
</evidence>
<dbReference type="GO" id="GO:0043190">
    <property type="term" value="C:ATP-binding cassette (ABC) transporter complex"/>
    <property type="evidence" value="ECO:0007669"/>
    <property type="project" value="TreeGrafter"/>
</dbReference>
<comment type="caution">
    <text evidence="6">The sequence shown here is derived from an EMBL/GenBank/DDBJ whole genome shotgun (WGS) entry which is preliminary data.</text>
</comment>
<feature type="domain" description="ABC transporter" evidence="5">
    <location>
        <begin position="342"/>
        <end position="556"/>
    </location>
</feature>
<gene>
    <name evidence="6" type="ORF">E6K78_06600</name>
</gene>
<evidence type="ECO:0000259" key="5">
    <source>
        <dbReference type="PROSITE" id="PS50893"/>
    </source>
</evidence>
<feature type="compositionally biased region" description="Low complexity" evidence="4">
    <location>
        <begin position="9"/>
        <end position="18"/>
    </location>
</feature>
<dbReference type="InterPro" id="IPR027417">
    <property type="entry name" value="P-loop_NTPase"/>
</dbReference>
<evidence type="ECO:0000256" key="3">
    <source>
        <dbReference type="ARBA" id="ARBA00022840"/>
    </source>
</evidence>
<sequence length="557" mass="58483">MRDRGGGAAPCRPAGDAAAARDEHARRPAALGRALRARAPVPRGGDAIRPDRGQGGRRAGHGRAGATGVRVGARRGRASRAPTRRGGRGRARGVAPGRARGRTNAVTVLAARELAVTPPGSHRPAVRDVSLEVGRGERLAIAGPNGCGKTSLLLALAGLWPASAGRIELLGRAFGPGAAPELARRVATVLQDPAAQILHGSVREELAFGARNLGVLEGEIAERIDRWADALALEAELARDPATLSAGQQQLVTLGAALVMCPDVLLADEPTAHLDLETKRRVWAALDRERARGLATIWVTQDAREIESADRAVLLSEAPPAGPALAAVDPEPEPETPAMLRLLVRPLDAEVGPRVKTSAPLEITIGERGATALLGANGVGKSVLLAAAAGIVTTPQVAVLWSRATELKPILTLQFPELQIFEEAVADELAFAGVTRGVPRAQVLAEAAALLKELGLQALLEAKTWPLSAGEKRLVEVVAALVAPASLLLLDEPTAGIDPLRRNTLGHLVHERARKGPVLLATQDREWSEGLGARRFWIGEEARASPAADAPRWVEPW</sequence>
<feature type="compositionally biased region" description="Basic residues" evidence="4">
    <location>
        <begin position="72"/>
        <end position="91"/>
    </location>
</feature>
<proteinExistence type="predicted"/>